<evidence type="ECO:0000313" key="5">
    <source>
        <dbReference type="Proteomes" id="UP001447188"/>
    </source>
</evidence>
<keyword evidence="1" id="KW-0227">DNA damage</keyword>
<evidence type="ECO:0000259" key="3">
    <source>
        <dbReference type="SMART" id="SM00478"/>
    </source>
</evidence>
<reference evidence="4 5" key="1">
    <citation type="submission" date="2024-02" db="EMBL/GenBank/DDBJ databases">
        <title>Discinaceae phylogenomics.</title>
        <authorList>
            <person name="Dirks A.C."/>
            <person name="James T.Y."/>
        </authorList>
    </citation>
    <scope>NUCLEOTIDE SEQUENCE [LARGE SCALE GENOMIC DNA]</scope>
    <source>
        <strain evidence="4 5">ACD0624</strain>
    </source>
</reference>
<dbReference type="GO" id="GO:0003905">
    <property type="term" value="F:alkylbase DNA N-glycosylase activity"/>
    <property type="evidence" value="ECO:0007669"/>
    <property type="project" value="UniProtKB-EC"/>
</dbReference>
<name>A0ABR3GLA7_9PEZI</name>
<keyword evidence="4" id="KW-0326">Glycosidase</keyword>
<dbReference type="Gene3D" id="1.10.340.30">
    <property type="entry name" value="Hypothetical protein, domain 2"/>
    <property type="match status" value="1"/>
</dbReference>
<dbReference type="CDD" id="cd00056">
    <property type="entry name" value="ENDO3c"/>
    <property type="match status" value="1"/>
</dbReference>
<dbReference type="Gene3D" id="1.10.1670.40">
    <property type="match status" value="1"/>
</dbReference>
<dbReference type="Pfam" id="PF00730">
    <property type="entry name" value="HhH-GPD"/>
    <property type="match status" value="1"/>
</dbReference>
<evidence type="ECO:0000256" key="2">
    <source>
        <dbReference type="ARBA" id="ARBA00023204"/>
    </source>
</evidence>
<evidence type="ECO:0000313" key="4">
    <source>
        <dbReference type="EMBL" id="KAL0636710.1"/>
    </source>
</evidence>
<dbReference type="SUPFAM" id="SSF48150">
    <property type="entry name" value="DNA-glycosylase"/>
    <property type="match status" value="1"/>
</dbReference>
<dbReference type="InterPro" id="IPR003265">
    <property type="entry name" value="HhH-GPD_domain"/>
</dbReference>
<accession>A0ABR3GLA7</accession>
<dbReference type="EMBL" id="JBBBZM010000045">
    <property type="protein sequence ID" value="KAL0636710.1"/>
    <property type="molecule type" value="Genomic_DNA"/>
</dbReference>
<keyword evidence="4" id="KW-0378">Hydrolase</keyword>
<evidence type="ECO:0000256" key="1">
    <source>
        <dbReference type="ARBA" id="ARBA00022763"/>
    </source>
</evidence>
<dbReference type="PANTHER" id="PTHR43003">
    <property type="entry name" value="DNA-3-METHYLADENINE GLYCOSYLASE"/>
    <property type="match status" value="1"/>
</dbReference>
<keyword evidence="5" id="KW-1185">Reference proteome</keyword>
<organism evidence="4 5">
    <name type="scientific">Discina gigas</name>
    <dbReference type="NCBI Taxonomy" id="1032678"/>
    <lineage>
        <taxon>Eukaryota</taxon>
        <taxon>Fungi</taxon>
        <taxon>Dikarya</taxon>
        <taxon>Ascomycota</taxon>
        <taxon>Pezizomycotina</taxon>
        <taxon>Pezizomycetes</taxon>
        <taxon>Pezizales</taxon>
        <taxon>Discinaceae</taxon>
        <taxon>Discina</taxon>
    </lineage>
</organism>
<dbReference type="EC" id="3.2.2.21" evidence="4"/>
<protein>
    <submittedName>
        <fullName evidence="4">3-methyladenine DNA glycosylase</fullName>
        <ecNumber evidence="4">3.2.2.21</ecNumber>
    </submittedName>
</protein>
<keyword evidence="2" id="KW-0234">DNA repair</keyword>
<dbReference type="SMART" id="SM00478">
    <property type="entry name" value="ENDO3c"/>
    <property type="match status" value="1"/>
</dbReference>
<comment type="caution">
    <text evidence="4">The sequence shown here is derived from an EMBL/GenBank/DDBJ whole genome shotgun (WGS) entry which is preliminary data.</text>
</comment>
<dbReference type="Proteomes" id="UP001447188">
    <property type="component" value="Unassembled WGS sequence"/>
</dbReference>
<sequence>MAIITRSRGVLNSSLSVKTSTAGIVKRTKSSVARASISKKLIATEGPSVRRRAKSLKVSYSQDAPAPPAATNTSLGSLIASEAHNSAPISTTSDVLKEGIAHLLKVEPKLALLIEKYECTPFSEEGLAEVVAPFNNLVSGIISQQVSSAAAKSIKAKFVDLFSEEIAKEGLSFPTPDMILKCEDTKLRSAGLSGRKVEYVHSLAEHFQNGELSVEVLANSSNEDVVKRLVQVRGLGVWSAEMFLMFGLKRTDVFSLGDLGIQRGQAVIAGRDVNKLKSAKGKWKYMSEADMIKNSEPFKPYRSLYMWYLWKASDVSVESFKDESAAKKAVKASRGKKKAVEAEE</sequence>
<dbReference type="PANTHER" id="PTHR43003:SF5">
    <property type="entry name" value="DNA-3-METHYLADENINE GLYCOSYLASE"/>
    <property type="match status" value="1"/>
</dbReference>
<dbReference type="InterPro" id="IPR011257">
    <property type="entry name" value="DNA_glycosylase"/>
</dbReference>
<dbReference type="InterPro" id="IPR051912">
    <property type="entry name" value="Alkylbase_DNA_Glycosylase/TA"/>
</dbReference>
<gene>
    <name evidence="4" type="primary">MAG1</name>
    <name evidence="4" type="ORF">Q9L58_004318</name>
</gene>
<feature type="domain" description="HhH-GPD" evidence="3">
    <location>
        <begin position="142"/>
        <end position="314"/>
    </location>
</feature>
<proteinExistence type="predicted"/>